<evidence type="ECO:0000313" key="5">
    <source>
        <dbReference type="EMBL" id="OHT15292.1"/>
    </source>
</evidence>
<evidence type="ECO:0000259" key="4">
    <source>
        <dbReference type="Pfam" id="PF24981"/>
    </source>
</evidence>
<feature type="region of interest" description="Disordered" evidence="3">
    <location>
        <begin position="252"/>
        <end position="296"/>
    </location>
</feature>
<dbReference type="VEuPathDB" id="TrichDB:TRFO_14193"/>
<dbReference type="EMBL" id="MLAK01000239">
    <property type="protein sequence ID" value="OHT15292.1"/>
    <property type="molecule type" value="Genomic_DNA"/>
</dbReference>
<evidence type="ECO:0000313" key="6">
    <source>
        <dbReference type="Proteomes" id="UP000179807"/>
    </source>
</evidence>
<dbReference type="OrthoDB" id="10250130at2759"/>
<keyword evidence="6" id="KW-1185">Reference proteome</keyword>
<sequence length="489" mass="55615">MSPHLPLTPINDNQTSGVVSSYRGFGNMDTANLHNIEEKNLNQNKLTNEINKTSSQVRFDLGAINNSSISLGKMLHKVPYHAKWSITCSQSLSPQPRVGHFFATSKKHQKTFVGCGKNDTEYLKPDEVWEFDHNTHLWKRIAISSFINGKKMPPSEEACSTIFEDEQNNEIIIFVFGGKKGSKFWKDLTAININQKTIEVMKRNGSYPPGLAGAFMSFFEGNIFIWGGIDKKGKINQTLYSYNLHTKRWENHNNDKPTNFNNTFTHTNSQSSQDKKLNQSDKSVNKSGSHSDKHESANCVKNVLNESGRYNASCVTIDGKMYIFGGLKESSLMCINLHDRTSTSIQTSGLSPIPDYHYGRLLPVKDHLFYFGGKANNKFTLLYALDMKRNWWFVFHVQPDFETVSIENGKINDNGFFMVPRIHSFGCCYAERRRSIVAFLGYPMLDPPQLFELSLGEAFGFINLRNDMLDIMRIDFGPVNDEFEVPIDE</sequence>
<keyword evidence="2" id="KW-0677">Repeat</keyword>
<comment type="caution">
    <text evidence="5">The sequence shown here is derived from an EMBL/GenBank/DDBJ whole genome shotgun (WGS) entry which is preliminary data.</text>
</comment>
<dbReference type="PANTHER" id="PTHR46647">
    <property type="entry name" value="RAB9 EFFECTOR PROTEIN WITH KELCH MOTIFS"/>
    <property type="match status" value="1"/>
</dbReference>
<dbReference type="GeneID" id="94832369"/>
<organism evidence="5 6">
    <name type="scientific">Tritrichomonas foetus</name>
    <dbReference type="NCBI Taxonomy" id="1144522"/>
    <lineage>
        <taxon>Eukaryota</taxon>
        <taxon>Metamonada</taxon>
        <taxon>Parabasalia</taxon>
        <taxon>Tritrichomonadida</taxon>
        <taxon>Tritrichomonadidae</taxon>
        <taxon>Tritrichomonas</taxon>
    </lineage>
</organism>
<feature type="compositionally biased region" description="Low complexity" evidence="3">
    <location>
        <begin position="258"/>
        <end position="268"/>
    </location>
</feature>
<dbReference type="SUPFAM" id="SSF117281">
    <property type="entry name" value="Kelch motif"/>
    <property type="match status" value="1"/>
</dbReference>
<feature type="domain" description="Attractin/MKLN-like beta-propeller" evidence="4">
    <location>
        <begin position="82"/>
        <end position="326"/>
    </location>
</feature>
<evidence type="ECO:0000256" key="1">
    <source>
        <dbReference type="ARBA" id="ARBA00022441"/>
    </source>
</evidence>
<dbReference type="InterPro" id="IPR015915">
    <property type="entry name" value="Kelch-typ_b-propeller"/>
</dbReference>
<dbReference type="AlphaFoldDB" id="A0A1J4L031"/>
<dbReference type="Pfam" id="PF24981">
    <property type="entry name" value="Beta-prop_ATRN-LZTR1"/>
    <property type="match status" value="1"/>
</dbReference>
<dbReference type="InterPro" id="IPR056737">
    <property type="entry name" value="Beta-prop_ATRN-MKLN-like"/>
</dbReference>
<dbReference type="Gene3D" id="2.120.10.80">
    <property type="entry name" value="Kelch-type beta propeller"/>
    <property type="match status" value="2"/>
</dbReference>
<evidence type="ECO:0000256" key="3">
    <source>
        <dbReference type="SAM" id="MobiDB-lite"/>
    </source>
</evidence>
<protein>
    <recommendedName>
        <fullName evidence="4">Attractin/MKLN-like beta-propeller domain-containing protein</fullName>
    </recommendedName>
</protein>
<keyword evidence="1" id="KW-0880">Kelch repeat</keyword>
<dbReference type="RefSeq" id="XP_068368428.1">
    <property type="nucleotide sequence ID" value="XM_068497665.1"/>
</dbReference>
<accession>A0A1J4L031</accession>
<dbReference type="Proteomes" id="UP000179807">
    <property type="component" value="Unassembled WGS sequence"/>
</dbReference>
<evidence type="ECO:0000256" key="2">
    <source>
        <dbReference type="ARBA" id="ARBA00022737"/>
    </source>
</evidence>
<dbReference type="PANTHER" id="PTHR46647:SF1">
    <property type="entry name" value="RAB9 EFFECTOR PROTEIN WITH KELCH MOTIFS"/>
    <property type="match status" value="1"/>
</dbReference>
<name>A0A1J4L031_9EUKA</name>
<proteinExistence type="predicted"/>
<reference evidence="5" key="1">
    <citation type="submission" date="2016-10" db="EMBL/GenBank/DDBJ databases">
        <authorList>
            <person name="Benchimol M."/>
            <person name="Almeida L.G."/>
            <person name="Vasconcelos A.T."/>
            <person name="Perreira-Neves A."/>
            <person name="Rosa I.A."/>
            <person name="Tasca T."/>
            <person name="Bogo M.R."/>
            <person name="de Souza W."/>
        </authorList>
    </citation>
    <scope>NUCLEOTIDE SEQUENCE [LARGE SCALE GENOMIC DNA]</scope>
    <source>
        <strain evidence="5">K</strain>
    </source>
</reference>
<dbReference type="InterPro" id="IPR052124">
    <property type="entry name" value="Rab9_kelch_effector"/>
</dbReference>
<gene>
    <name evidence="5" type="ORF">TRFO_14193</name>
</gene>